<organism evidence="1">
    <name type="scientific">marine sediment metagenome</name>
    <dbReference type="NCBI Taxonomy" id="412755"/>
    <lineage>
        <taxon>unclassified sequences</taxon>
        <taxon>metagenomes</taxon>
        <taxon>ecological metagenomes</taxon>
    </lineage>
</organism>
<name>A0A0F9DSW5_9ZZZZ</name>
<accession>A0A0F9DSW5</accession>
<sequence length="69" mass="7878">MGSITIKQPAMYISYDLPDWVEQYDRTLVLCECGSLMEKGMGLCDKCIDRETLKMKPDSEEILNDVGQE</sequence>
<reference evidence="1" key="1">
    <citation type="journal article" date="2015" name="Nature">
        <title>Complex archaea that bridge the gap between prokaryotes and eukaryotes.</title>
        <authorList>
            <person name="Spang A."/>
            <person name="Saw J.H."/>
            <person name="Jorgensen S.L."/>
            <person name="Zaremba-Niedzwiedzka K."/>
            <person name="Martijn J."/>
            <person name="Lind A.E."/>
            <person name="van Eijk R."/>
            <person name="Schleper C."/>
            <person name="Guy L."/>
            <person name="Ettema T.J."/>
        </authorList>
    </citation>
    <scope>NUCLEOTIDE SEQUENCE</scope>
</reference>
<gene>
    <name evidence="1" type="ORF">LCGC14_2509980</name>
</gene>
<dbReference type="EMBL" id="LAZR01040233">
    <property type="protein sequence ID" value="KKL15003.1"/>
    <property type="molecule type" value="Genomic_DNA"/>
</dbReference>
<evidence type="ECO:0000313" key="1">
    <source>
        <dbReference type="EMBL" id="KKL15003.1"/>
    </source>
</evidence>
<protein>
    <submittedName>
        <fullName evidence="1">Uncharacterized protein</fullName>
    </submittedName>
</protein>
<proteinExistence type="predicted"/>
<comment type="caution">
    <text evidence="1">The sequence shown here is derived from an EMBL/GenBank/DDBJ whole genome shotgun (WGS) entry which is preliminary data.</text>
</comment>
<dbReference type="AlphaFoldDB" id="A0A0F9DSW5"/>